<evidence type="ECO:0000313" key="10">
    <source>
        <dbReference type="Proteomes" id="UP000321328"/>
    </source>
</evidence>
<dbReference type="Proteomes" id="UP000321328">
    <property type="component" value="Unassembled WGS sequence"/>
</dbReference>
<dbReference type="CDD" id="cd02947">
    <property type="entry name" value="TRX_family"/>
    <property type="match status" value="1"/>
</dbReference>
<dbReference type="GO" id="GO:0005829">
    <property type="term" value="C:cytosol"/>
    <property type="evidence" value="ECO:0007669"/>
    <property type="project" value="TreeGrafter"/>
</dbReference>
<evidence type="ECO:0000256" key="6">
    <source>
        <dbReference type="PIRNR" id="PIRNR000077"/>
    </source>
</evidence>
<dbReference type="STRING" id="1123024.GCA_000423625_04176"/>
<dbReference type="FunFam" id="3.40.30.10:FF:000001">
    <property type="entry name" value="Thioredoxin"/>
    <property type="match status" value="1"/>
</dbReference>
<feature type="disulfide bond" description="Redox-active" evidence="7">
    <location>
        <begin position="41"/>
        <end position="44"/>
    </location>
</feature>
<dbReference type="GO" id="GO:0015035">
    <property type="term" value="F:protein-disulfide reductase activity"/>
    <property type="evidence" value="ECO:0007669"/>
    <property type="project" value="InterPro"/>
</dbReference>
<keyword evidence="10" id="KW-1185">Reference proteome</keyword>
<dbReference type="PANTHER" id="PTHR45663">
    <property type="entry name" value="GEO12009P1"/>
    <property type="match status" value="1"/>
</dbReference>
<evidence type="ECO:0000256" key="1">
    <source>
        <dbReference type="ARBA" id="ARBA00008987"/>
    </source>
</evidence>
<organism evidence="9 10">
    <name type="scientific">Pseudonocardia asaccharolytica DSM 44247 = NBRC 16224</name>
    <dbReference type="NCBI Taxonomy" id="1123024"/>
    <lineage>
        <taxon>Bacteria</taxon>
        <taxon>Bacillati</taxon>
        <taxon>Actinomycetota</taxon>
        <taxon>Actinomycetes</taxon>
        <taxon>Pseudonocardiales</taxon>
        <taxon>Pseudonocardiaceae</taxon>
        <taxon>Pseudonocardia</taxon>
    </lineage>
</organism>
<evidence type="ECO:0000256" key="5">
    <source>
        <dbReference type="ARBA" id="ARBA00023284"/>
    </source>
</evidence>
<dbReference type="PROSITE" id="PS51352">
    <property type="entry name" value="THIOREDOXIN_2"/>
    <property type="match status" value="1"/>
</dbReference>
<dbReference type="Gene3D" id="3.40.30.10">
    <property type="entry name" value="Glutaredoxin"/>
    <property type="match status" value="1"/>
</dbReference>
<dbReference type="InterPro" id="IPR013766">
    <property type="entry name" value="Thioredoxin_domain"/>
</dbReference>
<keyword evidence="3" id="KW-0249">Electron transport</keyword>
<dbReference type="InterPro" id="IPR005746">
    <property type="entry name" value="Thioredoxin"/>
</dbReference>
<dbReference type="AlphaFoldDB" id="A0A511D2N7"/>
<dbReference type="SUPFAM" id="SSF52833">
    <property type="entry name" value="Thioredoxin-like"/>
    <property type="match status" value="1"/>
</dbReference>
<dbReference type="GO" id="GO:0045454">
    <property type="term" value="P:cell redox homeostasis"/>
    <property type="evidence" value="ECO:0007669"/>
    <property type="project" value="TreeGrafter"/>
</dbReference>
<keyword evidence="2" id="KW-0813">Transport</keyword>
<dbReference type="PANTHER" id="PTHR45663:SF11">
    <property type="entry name" value="GEO12009P1"/>
    <property type="match status" value="1"/>
</dbReference>
<evidence type="ECO:0000259" key="8">
    <source>
        <dbReference type="PROSITE" id="PS51352"/>
    </source>
</evidence>
<evidence type="ECO:0000256" key="3">
    <source>
        <dbReference type="ARBA" id="ARBA00022982"/>
    </source>
</evidence>
<evidence type="ECO:0000256" key="4">
    <source>
        <dbReference type="ARBA" id="ARBA00023157"/>
    </source>
</evidence>
<name>A0A511D2N7_9PSEU</name>
<dbReference type="PIRSF" id="PIRSF000077">
    <property type="entry name" value="Thioredoxin"/>
    <property type="match status" value="1"/>
</dbReference>
<evidence type="ECO:0000256" key="7">
    <source>
        <dbReference type="PIRSR" id="PIRSR000077-4"/>
    </source>
</evidence>
<evidence type="ECO:0000256" key="2">
    <source>
        <dbReference type="ARBA" id="ARBA00022448"/>
    </source>
</evidence>
<evidence type="ECO:0000313" key="9">
    <source>
        <dbReference type="EMBL" id="GEL19055.1"/>
    </source>
</evidence>
<accession>A0A511D2N7</accession>
<gene>
    <name evidence="9" type="primary">trx</name>
    <name evidence="9" type="ORF">PA7_28920</name>
</gene>
<keyword evidence="5 7" id="KW-0676">Redox-active center</keyword>
<protein>
    <recommendedName>
        <fullName evidence="6">Thioredoxin</fullName>
    </recommendedName>
</protein>
<dbReference type="InterPro" id="IPR036249">
    <property type="entry name" value="Thioredoxin-like_sf"/>
</dbReference>
<comment type="caution">
    <text evidence="9">The sequence shown here is derived from an EMBL/GenBank/DDBJ whole genome shotgun (WGS) entry which is preliminary data.</text>
</comment>
<sequence>MTSEARNHPVAAVRPVTEDEFAREVLESPTPVLVRFGAEWCGPCRTLGPTLDAIAAEHPGRLRVVSVDVDTSPALARRYRIWSIPAMLLFSGGTVVERIRGARNPTTILRKIGAHLP</sequence>
<reference evidence="9 10" key="1">
    <citation type="submission" date="2019-07" db="EMBL/GenBank/DDBJ databases">
        <title>Whole genome shotgun sequence of Pseudonocardia asaccharolytica NBRC 16224.</title>
        <authorList>
            <person name="Hosoyama A."/>
            <person name="Uohara A."/>
            <person name="Ohji S."/>
            <person name="Ichikawa N."/>
        </authorList>
    </citation>
    <scope>NUCLEOTIDE SEQUENCE [LARGE SCALE GENOMIC DNA]</scope>
    <source>
        <strain evidence="9 10">NBRC 16224</strain>
    </source>
</reference>
<dbReference type="EMBL" id="BJVI01000030">
    <property type="protein sequence ID" value="GEL19055.1"/>
    <property type="molecule type" value="Genomic_DNA"/>
</dbReference>
<feature type="domain" description="Thioredoxin" evidence="8">
    <location>
        <begin position="2"/>
        <end position="117"/>
    </location>
</feature>
<dbReference type="RefSeq" id="WP_028931498.1">
    <property type="nucleotide sequence ID" value="NZ_AUII01000027.1"/>
</dbReference>
<proteinExistence type="inferred from homology"/>
<comment type="similarity">
    <text evidence="1 6">Belongs to the thioredoxin family.</text>
</comment>
<dbReference type="Pfam" id="PF00085">
    <property type="entry name" value="Thioredoxin"/>
    <property type="match status" value="1"/>
</dbReference>
<dbReference type="OrthoDB" id="9790390at2"/>
<keyword evidence="4 7" id="KW-1015">Disulfide bond</keyword>